<dbReference type="EMBL" id="JAVLET010000001">
    <property type="protein sequence ID" value="KAL0474921.1"/>
    <property type="molecule type" value="Genomic_DNA"/>
</dbReference>
<organism evidence="1 2">
    <name type="scientific">Neurospora intermedia</name>
    <dbReference type="NCBI Taxonomy" id="5142"/>
    <lineage>
        <taxon>Eukaryota</taxon>
        <taxon>Fungi</taxon>
        <taxon>Dikarya</taxon>
        <taxon>Ascomycota</taxon>
        <taxon>Pezizomycotina</taxon>
        <taxon>Sordariomycetes</taxon>
        <taxon>Sordariomycetidae</taxon>
        <taxon>Sordariales</taxon>
        <taxon>Sordariaceae</taxon>
        <taxon>Neurospora</taxon>
    </lineage>
</organism>
<evidence type="ECO:0000313" key="2">
    <source>
        <dbReference type="Proteomes" id="UP001451303"/>
    </source>
</evidence>
<gene>
    <name evidence="1" type="ORF">QR685DRAFT_567804</name>
</gene>
<comment type="caution">
    <text evidence="1">The sequence shown here is derived from an EMBL/GenBank/DDBJ whole genome shotgun (WGS) entry which is preliminary data.</text>
</comment>
<proteinExistence type="predicted"/>
<keyword evidence="2" id="KW-1185">Reference proteome</keyword>
<dbReference type="Proteomes" id="UP001451303">
    <property type="component" value="Unassembled WGS sequence"/>
</dbReference>
<accession>A0ABR3DSS9</accession>
<evidence type="ECO:0000313" key="1">
    <source>
        <dbReference type="EMBL" id="KAL0474921.1"/>
    </source>
</evidence>
<reference evidence="1 2" key="1">
    <citation type="submission" date="2023-09" db="EMBL/GenBank/DDBJ databases">
        <title>Multi-omics analysis of a traditional fermented food reveals byproduct-associated fungal strains for waste-to-food upcycling.</title>
        <authorList>
            <consortium name="Lawrence Berkeley National Laboratory"/>
            <person name="Rekdal V.M."/>
            <person name="Villalobos-Escobedo J.M."/>
            <person name="Rodriguez-Valeron N."/>
            <person name="Garcia M.O."/>
            <person name="Vasquez D.P."/>
            <person name="Damayanti I."/>
            <person name="Sorensen P.M."/>
            <person name="Baidoo E.E."/>
            <person name="De Carvalho A.C."/>
            <person name="Riley R."/>
            <person name="Lipzen A."/>
            <person name="He G."/>
            <person name="Yan M."/>
            <person name="Haridas S."/>
            <person name="Daum C."/>
            <person name="Yoshinaga Y."/>
            <person name="Ng V."/>
            <person name="Grigoriev I.V."/>
            <person name="Munk R."/>
            <person name="Nuraida L."/>
            <person name="Wijaya C.H."/>
            <person name="Morales P.-C."/>
            <person name="Keasling J.D."/>
        </authorList>
    </citation>
    <scope>NUCLEOTIDE SEQUENCE [LARGE SCALE GENOMIC DNA]</scope>
    <source>
        <strain evidence="1 2">FGSC 2613</strain>
    </source>
</reference>
<protein>
    <submittedName>
        <fullName evidence="1">Uncharacterized protein</fullName>
    </submittedName>
</protein>
<name>A0ABR3DSS9_NEUIN</name>
<sequence length="157" mass="17477">MVVVFVSTRRHHTLHPVDTYPPKVEDDVVLCSIPDPQMLTGLGRISSLDADWTGSYAPPTNKRPWLWMSVSTTVTARLKQQARHQHGTASEPLHNGRIAGCRALKRPDSELSPTPSMSSPPPRRFTSATLCGYHHQPQHYWCCATLITTITVPPNSM</sequence>